<evidence type="ECO:0000256" key="8">
    <source>
        <dbReference type="RuleBase" id="RU362059"/>
    </source>
</evidence>
<reference evidence="9 10" key="1">
    <citation type="journal article" date="2017" name="Curr. Biol.">
        <title>Genome architecture and evolution of a unichromosomal asexual nematode.</title>
        <authorList>
            <person name="Fradin H."/>
            <person name="Zegar C."/>
            <person name="Gutwein M."/>
            <person name="Lucas J."/>
            <person name="Kovtun M."/>
            <person name="Corcoran D."/>
            <person name="Baugh L.R."/>
            <person name="Kiontke K."/>
            <person name="Gunsalus K."/>
            <person name="Fitch D.H."/>
            <person name="Piano F."/>
        </authorList>
    </citation>
    <scope>NUCLEOTIDE SEQUENCE [LARGE SCALE GENOMIC DNA]</scope>
    <source>
        <strain evidence="9">PF1309</strain>
    </source>
</reference>
<keyword evidence="4 7" id="KW-0808">Transferase</keyword>
<comment type="catalytic activity">
    <reaction evidence="6 8">
        <text>glucuronate acceptor + UDP-alpha-D-glucuronate = acceptor beta-D-glucuronoside + UDP + H(+)</text>
        <dbReference type="Rhea" id="RHEA:21032"/>
        <dbReference type="ChEBI" id="CHEBI:15378"/>
        <dbReference type="ChEBI" id="CHEBI:58052"/>
        <dbReference type="ChEBI" id="CHEBI:58223"/>
        <dbReference type="ChEBI" id="CHEBI:132367"/>
        <dbReference type="ChEBI" id="CHEBI:132368"/>
        <dbReference type="EC" id="2.4.1.17"/>
    </reaction>
</comment>
<sequence>MLVGNKETEMYRQVYGHSFPDLYDVARECPLAMLNSNEMFEFPRPLMAKFVYIGGLGMGIGNETRSPLNLDFKKLVDESKSIVVFTFGSIAPAYKMPDDWKEAFWGAFKDLSEHTFIMRYEKPEELVGKLPSNVHAFKWIPQTDLLLQPKTKLLITHGGYNSLQEAISTAVPVVAIPLFGDQPKNGKIIESRHFGVTLKKSEIQRDKIREAIKTVVEDESYKKSITRVRQMIKKRPVSAEDLLIRWTEFVGEFKTLENLKPKAQDLSFIVHHNHNSFRYHNHSSHYNHNRNNHYDYTYDYNCSDW</sequence>
<dbReference type="AlphaFoldDB" id="A0A2A2KH73"/>
<dbReference type="SUPFAM" id="SSF53756">
    <property type="entry name" value="UDP-Glycosyltransferase/glycogen phosphorylase"/>
    <property type="match status" value="1"/>
</dbReference>
<proteinExistence type="inferred from homology"/>
<dbReference type="Proteomes" id="UP000218231">
    <property type="component" value="Unassembled WGS sequence"/>
</dbReference>
<organism evidence="9 10">
    <name type="scientific">Diploscapter pachys</name>
    <dbReference type="NCBI Taxonomy" id="2018661"/>
    <lineage>
        <taxon>Eukaryota</taxon>
        <taxon>Metazoa</taxon>
        <taxon>Ecdysozoa</taxon>
        <taxon>Nematoda</taxon>
        <taxon>Chromadorea</taxon>
        <taxon>Rhabditida</taxon>
        <taxon>Rhabditina</taxon>
        <taxon>Rhabditomorpha</taxon>
        <taxon>Rhabditoidea</taxon>
        <taxon>Rhabditidae</taxon>
        <taxon>Diploscapter</taxon>
    </lineage>
</organism>
<protein>
    <recommendedName>
        <fullName evidence="8">UDP-glucuronosyltransferase</fullName>
        <ecNumber evidence="8">2.4.1.17</ecNumber>
    </recommendedName>
</protein>
<evidence type="ECO:0000313" key="9">
    <source>
        <dbReference type="EMBL" id="PAV73285.1"/>
    </source>
</evidence>
<comment type="caution">
    <text evidence="9">The sequence shown here is derived from an EMBL/GenBank/DDBJ whole genome shotgun (WGS) entry which is preliminary data.</text>
</comment>
<keyword evidence="10" id="KW-1185">Reference proteome</keyword>
<keyword evidence="3 7" id="KW-0328">Glycosyltransferase</keyword>
<keyword evidence="5" id="KW-0732">Signal</keyword>
<dbReference type="InterPro" id="IPR002213">
    <property type="entry name" value="UDP_glucos_trans"/>
</dbReference>
<evidence type="ECO:0000256" key="7">
    <source>
        <dbReference type="RuleBase" id="RU003718"/>
    </source>
</evidence>
<dbReference type="FunFam" id="3.40.50.2000:FF:000021">
    <property type="entry name" value="UDP-glucuronosyltransferase"/>
    <property type="match status" value="1"/>
</dbReference>
<evidence type="ECO:0000256" key="2">
    <source>
        <dbReference type="ARBA" id="ARBA00009995"/>
    </source>
</evidence>
<evidence type="ECO:0000313" key="10">
    <source>
        <dbReference type="Proteomes" id="UP000218231"/>
    </source>
</evidence>
<dbReference type="PROSITE" id="PS00375">
    <property type="entry name" value="UDPGT"/>
    <property type="match status" value="1"/>
</dbReference>
<dbReference type="GO" id="GO:0016020">
    <property type="term" value="C:membrane"/>
    <property type="evidence" value="ECO:0007669"/>
    <property type="project" value="UniProtKB-SubCell"/>
</dbReference>
<dbReference type="STRING" id="2018661.A0A2A2KH73"/>
<dbReference type="Gene3D" id="3.40.50.2000">
    <property type="entry name" value="Glycogen Phosphorylase B"/>
    <property type="match status" value="1"/>
</dbReference>
<dbReference type="EMBL" id="LIAE01008638">
    <property type="protein sequence ID" value="PAV73285.1"/>
    <property type="molecule type" value="Genomic_DNA"/>
</dbReference>
<dbReference type="CDD" id="cd03784">
    <property type="entry name" value="GT1_Gtf-like"/>
    <property type="match status" value="1"/>
</dbReference>
<evidence type="ECO:0000256" key="1">
    <source>
        <dbReference type="ARBA" id="ARBA00004167"/>
    </source>
</evidence>
<evidence type="ECO:0000256" key="4">
    <source>
        <dbReference type="ARBA" id="ARBA00022679"/>
    </source>
</evidence>
<accession>A0A2A2KH73</accession>
<comment type="similarity">
    <text evidence="2 7">Belongs to the UDP-glycosyltransferase family.</text>
</comment>
<dbReference type="PANTHER" id="PTHR48043">
    <property type="entry name" value="EG:EG0003.4 PROTEIN-RELATED"/>
    <property type="match status" value="1"/>
</dbReference>
<evidence type="ECO:0000256" key="6">
    <source>
        <dbReference type="ARBA" id="ARBA00047475"/>
    </source>
</evidence>
<dbReference type="InterPro" id="IPR050271">
    <property type="entry name" value="UDP-glycosyltransferase"/>
</dbReference>
<dbReference type="OrthoDB" id="416356at2759"/>
<evidence type="ECO:0000256" key="3">
    <source>
        <dbReference type="ARBA" id="ARBA00022676"/>
    </source>
</evidence>
<gene>
    <name evidence="9" type="ORF">WR25_14343</name>
</gene>
<name>A0A2A2KH73_9BILA</name>
<dbReference type="GO" id="GO:0015020">
    <property type="term" value="F:glucuronosyltransferase activity"/>
    <property type="evidence" value="ECO:0007669"/>
    <property type="project" value="UniProtKB-EC"/>
</dbReference>
<comment type="subcellular location">
    <subcellularLocation>
        <location evidence="1 8">Membrane</location>
        <topology evidence="1 8">Single-pass membrane protein</topology>
    </subcellularLocation>
</comment>
<dbReference type="InterPro" id="IPR035595">
    <property type="entry name" value="UDP_glycos_trans_CS"/>
</dbReference>
<dbReference type="PANTHER" id="PTHR48043:SF145">
    <property type="entry name" value="FI06409P-RELATED"/>
    <property type="match status" value="1"/>
</dbReference>
<dbReference type="EC" id="2.4.1.17" evidence="8"/>
<dbReference type="Pfam" id="PF00201">
    <property type="entry name" value="UDPGT"/>
    <property type="match status" value="1"/>
</dbReference>
<evidence type="ECO:0000256" key="5">
    <source>
        <dbReference type="ARBA" id="ARBA00022729"/>
    </source>
</evidence>